<proteinExistence type="predicted"/>
<evidence type="ECO:0000256" key="2">
    <source>
        <dbReference type="ARBA" id="ARBA00022525"/>
    </source>
</evidence>
<dbReference type="SUPFAM" id="SSF51120">
    <property type="entry name" value="beta-Roll"/>
    <property type="match status" value="5"/>
</dbReference>
<dbReference type="GO" id="GO:0005509">
    <property type="term" value="F:calcium ion binding"/>
    <property type="evidence" value="ECO:0007669"/>
    <property type="project" value="InterPro"/>
</dbReference>
<evidence type="ECO:0000313" key="5">
    <source>
        <dbReference type="Proteomes" id="UP000054935"/>
    </source>
</evidence>
<keyword evidence="5" id="KW-1185">Reference proteome</keyword>
<dbReference type="Gene3D" id="2.150.10.10">
    <property type="entry name" value="Serralysin-like metalloprotease, C-terminal"/>
    <property type="match status" value="7"/>
</dbReference>
<comment type="subcellular location">
    <subcellularLocation>
        <location evidence="1">Secreted</location>
    </subcellularLocation>
</comment>
<organism evidence="4 5">
    <name type="scientific">Tropicibacter naphthalenivorans</name>
    <dbReference type="NCBI Taxonomy" id="441103"/>
    <lineage>
        <taxon>Bacteria</taxon>
        <taxon>Pseudomonadati</taxon>
        <taxon>Pseudomonadota</taxon>
        <taxon>Alphaproteobacteria</taxon>
        <taxon>Rhodobacterales</taxon>
        <taxon>Roseobacteraceae</taxon>
        <taxon>Tropicibacter</taxon>
    </lineage>
</organism>
<dbReference type="GO" id="GO:0005576">
    <property type="term" value="C:extracellular region"/>
    <property type="evidence" value="ECO:0007669"/>
    <property type="project" value="UniProtKB-SubCell"/>
</dbReference>
<dbReference type="AlphaFoldDB" id="A0A0P1GKI8"/>
<dbReference type="InterPro" id="IPR018511">
    <property type="entry name" value="Hemolysin-typ_Ca-bd_CS"/>
</dbReference>
<dbReference type="Proteomes" id="UP000054935">
    <property type="component" value="Unassembled WGS sequence"/>
</dbReference>
<dbReference type="PROSITE" id="PS00330">
    <property type="entry name" value="HEMOLYSIN_CALCIUM"/>
    <property type="match status" value="8"/>
</dbReference>
<dbReference type="Pfam" id="PF00353">
    <property type="entry name" value="HemolysinCabind"/>
    <property type="match status" value="10"/>
</dbReference>
<evidence type="ECO:0000256" key="3">
    <source>
        <dbReference type="SAM" id="MobiDB-lite"/>
    </source>
</evidence>
<feature type="region of interest" description="Disordered" evidence="3">
    <location>
        <begin position="810"/>
        <end position="829"/>
    </location>
</feature>
<dbReference type="OrthoDB" id="9342475at2"/>
<name>A0A0P1GKI8_9RHOB</name>
<reference evidence="4 5" key="1">
    <citation type="submission" date="2015-09" db="EMBL/GenBank/DDBJ databases">
        <authorList>
            <consortium name="Swine Surveillance"/>
        </authorList>
    </citation>
    <scope>NUCLEOTIDE SEQUENCE [LARGE SCALE GENOMIC DNA]</scope>
    <source>
        <strain evidence="4 5">CECT 7648</strain>
    </source>
</reference>
<gene>
    <name evidence="4" type="primary">cya_25</name>
    <name evidence="4" type="ORF">TRN7648_04218</name>
</gene>
<dbReference type="EMBL" id="CYSE01000019">
    <property type="protein sequence ID" value="CUH82675.1"/>
    <property type="molecule type" value="Genomic_DNA"/>
</dbReference>
<sequence length="960" mass="99432">MARAILANSFEGQDSLLGELERVAADVKTELQDNDLVLISDVRKMDIYFNAIMNSLEASGGALSEVSATRGEEADNLIDGMLADTSLSALSVYATQVFGSTAGSVFSWASSIFSVWQAWETWVDNDTRIESVSAQMNQAMQSTTWSFYNAETMSQIRSEIDNTLYGTNGDDVFLSNRNGTLIYAFAGNDTVEAMGLNDTLDGGSGTDTLVLDYTGFGARRSGGNDYVRMRTASGDLATTLAEATEVYGYENIGSYPGYAAYSTVISGFERLEATGYDYNDNFAGGDLDDTLRGGAGNDTLWGNAGNDIIEGGDGDDRIQSDHYGDIDGGEGLDEITIDLSWTDEDIAWTDASGVQDFTIGSGDTLTRVRGFEWSPSLTLGSGNDTVEMDGTLYRNDSISAGAGDDSINGGLGADTLDGGSGTDTLVLDYTGFGARRSGGNDYVRMRTASGDLATTLAEATEVYGYENIGSYPGYAAYSTVISGFERLEATGYDYNDNFAGGDLDDTLRGGAGNDTLWGNAGNDIIAGGDGNDSISAGSGDDQIFYSAGADTIDGGDGVDRLIVDGLRADYQLTVSGASMAVFVYAGQTVQLENIEYLVFADQFEYIGSKSPSEEADWIVFADRQAVQALAGDDTVEGSSFGDTISGGFGADHILGKLGNDLLQGGDDNDTLDGGFSRDTLQGGAGDDLLIGGYGDDSLDGGTGSDTADYSGFGGNIVVNLNLAGAQNTNAGGTDTLTDIENLIGGDFADRFVGGTGASVLEGGNSSDTLYGLGGDDTLDGQSGNDQLLGGTGADLLIGGDGFDVMLGGSQSDTLQGGAGNDQLRGGTEGDTLEGGLGRDILIGGDFSGGGFPGDGAADVFVFNSAAESTRFGAGRDIIRDFEDGLDMIDVSGIDADEGTAGNQAFTLIGTAAFSHTAGELRYVNTAAATLLRGDTDGDGVADFDVYLNGVIALDGSDFIL</sequence>
<evidence type="ECO:0000313" key="4">
    <source>
        <dbReference type="EMBL" id="CUH82675.1"/>
    </source>
</evidence>
<accession>A0A0P1GKI8</accession>
<protein>
    <submittedName>
        <fullName evidence="4">Cyclolysin</fullName>
    </submittedName>
</protein>
<dbReference type="PANTHER" id="PTHR38340:SF1">
    <property type="entry name" value="S-LAYER PROTEIN"/>
    <property type="match status" value="1"/>
</dbReference>
<dbReference type="InterPro" id="IPR050557">
    <property type="entry name" value="RTX_toxin/Mannuronan_C5-epim"/>
</dbReference>
<keyword evidence="2" id="KW-0964">Secreted</keyword>
<dbReference type="STRING" id="441103.TRN7648_04218"/>
<dbReference type="PRINTS" id="PR00313">
    <property type="entry name" value="CABNDNGRPT"/>
</dbReference>
<dbReference type="PANTHER" id="PTHR38340">
    <property type="entry name" value="S-LAYER PROTEIN"/>
    <property type="match status" value="1"/>
</dbReference>
<dbReference type="InterPro" id="IPR011049">
    <property type="entry name" value="Serralysin-like_metalloprot_C"/>
</dbReference>
<evidence type="ECO:0000256" key="1">
    <source>
        <dbReference type="ARBA" id="ARBA00004613"/>
    </source>
</evidence>
<dbReference type="InterPro" id="IPR001343">
    <property type="entry name" value="Hemolysn_Ca-bd"/>
</dbReference>